<accession>A0A1G7IVL5</accession>
<feature type="transmembrane region" description="Helical" evidence="8">
    <location>
        <begin position="288"/>
        <end position="308"/>
    </location>
</feature>
<feature type="transmembrane region" description="Helical" evidence="8">
    <location>
        <begin position="33"/>
        <end position="55"/>
    </location>
</feature>
<keyword evidence="11" id="KW-1185">Reference proteome</keyword>
<dbReference type="InterPro" id="IPR000515">
    <property type="entry name" value="MetI-like"/>
</dbReference>
<dbReference type="Pfam" id="PF00528">
    <property type="entry name" value="BPD_transp_1"/>
    <property type="match status" value="1"/>
</dbReference>
<feature type="transmembrane region" description="Helical" evidence="8">
    <location>
        <begin position="163"/>
        <end position="187"/>
    </location>
</feature>
<reference evidence="10 11" key="1">
    <citation type="submission" date="2016-10" db="EMBL/GenBank/DDBJ databases">
        <authorList>
            <person name="Varghese N."/>
            <person name="Submissions S."/>
        </authorList>
    </citation>
    <scope>NUCLEOTIDE SEQUENCE [LARGE SCALE GENOMIC DNA]</scope>
    <source>
        <strain evidence="10 11">CGMCC 1.3527</strain>
    </source>
</reference>
<keyword evidence="7 8" id="KW-0472">Membrane</keyword>
<dbReference type="CDD" id="cd06261">
    <property type="entry name" value="TM_PBP2"/>
    <property type="match status" value="1"/>
</dbReference>
<dbReference type="Proteomes" id="UP000324020">
    <property type="component" value="Unassembled WGS sequence"/>
</dbReference>
<evidence type="ECO:0000256" key="4">
    <source>
        <dbReference type="ARBA" id="ARBA00022475"/>
    </source>
</evidence>
<keyword evidence="5 8" id="KW-0812">Transmembrane</keyword>
<dbReference type="GO" id="GO:0055085">
    <property type="term" value="P:transmembrane transport"/>
    <property type="evidence" value="ECO:0007669"/>
    <property type="project" value="InterPro"/>
</dbReference>
<dbReference type="OrthoDB" id="31404at2157"/>
<dbReference type="AlphaFoldDB" id="A0A1G7IVL5"/>
<feature type="transmembrane region" description="Helical" evidence="8">
    <location>
        <begin position="234"/>
        <end position="255"/>
    </location>
</feature>
<dbReference type="GO" id="GO:0005886">
    <property type="term" value="C:plasma membrane"/>
    <property type="evidence" value="ECO:0007669"/>
    <property type="project" value="UniProtKB-SubCell"/>
</dbReference>
<evidence type="ECO:0000313" key="11">
    <source>
        <dbReference type="Proteomes" id="UP000324020"/>
    </source>
</evidence>
<dbReference type="PANTHER" id="PTHR42929:SF1">
    <property type="entry name" value="INNER MEMBRANE ABC TRANSPORTER PERMEASE PROTEIN YDCU-RELATED"/>
    <property type="match status" value="1"/>
</dbReference>
<feature type="transmembrane region" description="Helical" evidence="8">
    <location>
        <begin position="133"/>
        <end position="151"/>
    </location>
</feature>
<proteinExistence type="inferred from homology"/>
<evidence type="ECO:0000256" key="5">
    <source>
        <dbReference type="ARBA" id="ARBA00022692"/>
    </source>
</evidence>
<keyword evidence="6 8" id="KW-1133">Transmembrane helix</keyword>
<organism evidence="10 11">
    <name type="scientific">Halorubrum xinjiangense</name>
    <dbReference type="NCBI Taxonomy" id="261291"/>
    <lineage>
        <taxon>Archaea</taxon>
        <taxon>Methanobacteriati</taxon>
        <taxon>Methanobacteriota</taxon>
        <taxon>Stenosarchaea group</taxon>
        <taxon>Halobacteria</taxon>
        <taxon>Halobacteriales</taxon>
        <taxon>Haloferacaceae</taxon>
        <taxon>Halorubrum</taxon>
    </lineage>
</organism>
<evidence type="ECO:0000259" key="9">
    <source>
        <dbReference type="PROSITE" id="PS50928"/>
    </source>
</evidence>
<gene>
    <name evidence="10" type="ORF">SAMN04488067_102191</name>
</gene>
<dbReference type="EMBL" id="FNBO01000002">
    <property type="protein sequence ID" value="SDF16648.1"/>
    <property type="molecule type" value="Genomic_DNA"/>
</dbReference>
<keyword evidence="3 8" id="KW-0813">Transport</keyword>
<evidence type="ECO:0000256" key="1">
    <source>
        <dbReference type="ARBA" id="ARBA00004651"/>
    </source>
</evidence>
<evidence type="ECO:0000256" key="8">
    <source>
        <dbReference type="RuleBase" id="RU363032"/>
    </source>
</evidence>
<protein>
    <submittedName>
        <fullName evidence="10">Spermidine/putrescine transport system permease protein</fullName>
    </submittedName>
</protein>
<evidence type="ECO:0000256" key="3">
    <source>
        <dbReference type="ARBA" id="ARBA00022448"/>
    </source>
</evidence>
<dbReference type="PROSITE" id="PS50928">
    <property type="entry name" value="ABC_TM1"/>
    <property type="match status" value="1"/>
</dbReference>
<keyword evidence="4" id="KW-1003">Cell membrane</keyword>
<evidence type="ECO:0000256" key="7">
    <source>
        <dbReference type="ARBA" id="ARBA00023136"/>
    </source>
</evidence>
<dbReference type="PANTHER" id="PTHR42929">
    <property type="entry name" value="INNER MEMBRANE ABC TRANSPORTER PERMEASE PROTEIN YDCU-RELATED-RELATED"/>
    <property type="match status" value="1"/>
</dbReference>
<evidence type="ECO:0000256" key="6">
    <source>
        <dbReference type="ARBA" id="ARBA00022989"/>
    </source>
</evidence>
<evidence type="ECO:0000256" key="2">
    <source>
        <dbReference type="ARBA" id="ARBA00007069"/>
    </source>
</evidence>
<comment type="subcellular location">
    <subcellularLocation>
        <location evidence="1 8">Cell membrane</location>
        <topology evidence="1 8">Multi-pass membrane protein</topology>
    </subcellularLocation>
</comment>
<evidence type="ECO:0000313" key="10">
    <source>
        <dbReference type="EMBL" id="SDF16648.1"/>
    </source>
</evidence>
<feature type="domain" description="ABC transmembrane type-1" evidence="9">
    <location>
        <begin position="98"/>
        <end position="304"/>
    </location>
</feature>
<name>A0A1G7IVL5_9EURY</name>
<feature type="transmembrane region" description="Helical" evidence="8">
    <location>
        <begin position="99"/>
        <end position="121"/>
    </location>
</feature>
<dbReference type="InterPro" id="IPR035906">
    <property type="entry name" value="MetI-like_sf"/>
</dbReference>
<dbReference type="Gene3D" id="1.10.3720.10">
    <property type="entry name" value="MetI-like"/>
    <property type="match status" value="1"/>
</dbReference>
<sequence>MAAPDRDETLRAALVRGLSRRRTGLGVTAGPGAIWIVLLLIAPLAFMTAVSFASIDSVTFDIVWEPTVNNYRDLVVGGTSEYSLGPLVYKATAFEKAVLLSYAIATVATVLCLVFAFPLAYVMARLDDRAFKIVIYLVLLPFFTMYLVRAYSWRLMFGQSGVLNQVLGAVGIGPVAAFEFGVPAVIVGLTHAYFPYMLITLYASLDGLDFSLIEAARDLGASRVDVIRDHIIPLTLPGIVGGSLFVFVPSVGAFITPQILGQGKVQMIGILIEQRAIGEATNAATASAASMAVVFSIVVAMFLVFRYVDLDELGGV</sequence>
<comment type="similarity">
    <text evidence="2">Belongs to the binding-protein-dependent transport system permease family. CysTW subfamily.</text>
</comment>
<dbReference type="SUPFAM" id="SSF161098">
    <property type="entry name" value="MetI-like"/>
    <property type="match status" value="1"/>
</dbReference>